<feature type="domain" description="Transcription initiation factor TFIID component TAF4 C-terminal" evidence="7">
    <location>
        <begin position="107"/>
        <end position="347"/>
    </location>
</feature>
<evidence type="ECO:0000259" key="7">
    <source>
        <dbReference type="Pfam" id="PF05236"/>
    </source>
</evidence>
<feature type="region of interest" description="Disordered" evidence="6">
    <location>
        <begin position="297"/>
        <end position="323"/>
    </location>
</feature>
<dbReference type="OMA" id="MRIATIR"/>
<dbReference type="KEGG" id="olu:OSTLU_119584"/>
<evidence type="ECO:0000313" key="8">
    <source>
        <dbReference type="EMBL" id="ABO94484.1"/>
    </source>
</evidence>
<proteinExistence type="inferred from homology"/>
<keyword evidence="5" id="KW-0539">Nucleus</keyword>
<reference evidence="8 9" key="1">
    <citation type="journal article" date="2007" name="Proc. Natl. Acad. Sci. U.S.A.">
        <title>The tiny eukaryote Ostreococcus provides genomic insights into the paradox of plankton speciation.</title>
        <authorList>
            <person name="Palenik B."/>
            <person name="Grimwood J."/>
            <person name="Aerts A."/>
            <person name="Rouze P."/>
            <person name="Salamov A."/>
            <person name="Putnam N."/>
            <person name="Dupont C."/>
            <person name="Jorgensen R."/>
            <person name="Derelle E."/>
            <person name="Rombauts S."/>
            <person name="Zhou K."/>
            <person name="Otillar R."/>
            <person name="Merchant S.S."/>
            <person name="Podell S."/>
            <person name="Gaasterland T."/>
            <person name="Napoli C."/>
            <person name="Gendler K."/>
            <person name="Manuell A."/>
            <person name="Tai V."/>
            <person name="Vallon O."/>
            <person name="Piganeau G."/>
            <person name="Jancek S."/>
            <person name="Heijde M."/>
            <person name="Jabbari K."/>
            <person name="Bowler C."/>
            <person name="Lohr M."/>
            <person name="Robbens S."/>
            <person name="Werner G."/>
            <person name="Dubchak I."/>
            <person name="Pazour G.J."/>
            <person name="Ren Q."/>
            <person name="Paulsen I."/>
            <person name="Delwiche C."/>
            <person name="Schmutz J."/>
            <person name="Rokhsar D."/>
            <person name="Van de Peer Y."/>
            <person name="Moreau H."/>
            <person name="Grigoriev I.V."/>
        </authorList>
    </citation>
    <scope>NUCLEOTIDE SEQUENCE [LARGE SCALE GENOMIC DNA]</scope>
    <source>
        <strain evidence="8 9">CCE9901</strain>
    </source>
</reference>
<feature type="region of interest" description="Disordered" evidence="6">
    <location>
        <begin position="1"/>
        <end position="23"/>
    </location>
</feature>
<feature type="compositionally biased region" description="Basic and acidic residues" evidence="6">
    <location>
        <begin position="249"/>
        <end position="267"/>
    </location>
</feature>
<comment type="similarity">
    <text evidence="2">Belongs to the TAF4 family.</text>
</comment>
<evidence type="ECO:0000256" key="5">
    <source>
        <dbReference type="ARBA" id="ARBA00023242"/>
    </source>
</evidence>
<sequence length="370" mass="41292">MGVACGPSRGEGDHGPQEQARQVPSYVSLSEVLRLVREGHVNGDDIMRLASLYLSMKSKRASAKEILSALFSHAHGGEILRVISAVVVGAKSLQSEGFVNSQGGNTLLISHAQSKTNHVNQRAKQITQKVVFDQQRLSKRIASKLRSRHPGMHVDPASFELFGEAIRQRIRHISKDLMRIATIRHMSSIIAKNSKAERVTPRGKIRDINLTLMQSTSARREQERQKLLQLGDQSNKRKRQSSDDEFDEELRTRAEKARTEEEERRLADAANEATRSALGDAKYLKWFAHGKNVQKTTELNPRVSSAVTSKQTTRAEATEKASKTGLETHDSKISFVDVICVLKSEKAFNGILPRLFHTKNLLLFNVGNSN</sequence>
<dbReference type="AlphaFoldDB" id="A4RST0"/>
<feature type="region of interest" description="Disordered" evidence="6">
    <location>
        <begin position="214"/>
        <end position="272"/>
    </location>
</feature>
<evidence type="ECO:0000256" key="4">
    <source>
        <dbReference type="ARBA" id="ARBA00023163"/>
    </source>
</evidence>
<evidence type="ECO:0000256" key="6">
    <source>
        <dbReference type="SAM" id="MobiDB-lite"/>
    </source>
</evidence>
<dbReference type="HOGENOM" id="CLU_781550_0_0_1"/>
<dbReference type="GeneID" id="5000430"/>
<dbReference type="RefSeq" id="XP_001416191.1">
    <property type="nucleotide sequence ID" value="XM_001416154.1"/>
</dbReference>
<evidence type="ECO:0000256" key="1">
    <source>
        <dbReference type="ARBA" id="ARBA00004123"/>
    </source>
</evidence>
<dbReference type="GO" id="GO:0005669">
    <property type="term" value="C:transcription factor TFIID complex"/>
    <property type="evidence" value="ECO:0007669"/>
    <property type="project" value="InterPro"/>
</dbReference>
<evidence type="ECO:0000313" key="9">
    <source>
        <dbReference type="Proteomes" id="UP000001568"/>
    </source>
</evidence>
<comment type="subcellular location">
    <subcellularLocation>
        <location evidence="1">Nucleus</location>
    </subcellularLocation>
</comment>
<protein>
    <submittedName>
        <fullName evidence="8">Sojo-related cytoskeleton protein, putative</fullName>
    </submittedName>
</protein>
<keyword evidence="3" id="KW-0805">Transcription regulation</keyword>
<dbReference type="Gramene" id="ABO94484">
    <property type="protein sequence ID" value="ABO94484"/>
    <property type="gene ID" value="OSTLU_119584"/>
</dbReference>
<dbReference type="InterPro" id="IPR007900">
    <property type="entry name" value="TAF4_C"/>
</dbReference>
<dbReference type="Proteomes" id="UP000001568">
    <property type="component" value="Chromosome 2"/>
</dbReference>
<name>A4RST0_OSTLU</name>
<feature type="compositionally biased region" description="Polar residues" evidence="6">
    <location>
        <begin position="297"/>
        <end position="315"/>
    </location>
</feature>
<gene>
    <name evidence="8" type="primary">Soj</name>
    <name evidence="8" type="ORF">OSTLU_119584</name>
</gene>
<dbReference type="OrthoDB" id="10603117at2759"/>
<evidence type="ECO:0000256" key="3">
    <source>
        <dbReference type="ARBA" id="ARBA00023015"/>
    </source>
</evidence>
<keyword evidence="4" id="KW-0804">Transcription</keyword>
<accession>A4RST0</accession>
<dbReference type="GO" id="GO:0006352">
    <property type="term" value="P:DNA-templated transcription initiation"/>
    <property type="evidence" value="ECO:0007669"/>
    <property type="project" value="InterPro"/>
</dbReference>
<organism evidence="8 9">
    <name type="scientific">Ostreococcus lucimarinus (strain CCE9901)</name>
    <dbReference type="NCBI Taxonomy" id="436017"/>
    <lineage>
        <taxon>Eukaryota</taxon>
        <taxon>Viridiplantae</taxon>
        <taxon>Chlorophyta</taxon>
        <taxon>Mamiellophyceae</taxon>
        <taxon>Mamiellales</taxon>
        <taxon>Bathycoccaceae</taxon>
        <taxon>Ostreococcus</taxon>
    </lineage>
</organism>
<dbReference type="Pfam" id="PF05236">
    <property type="entry name" value="TAF4"/>
    <property type="match status" value="1"/>
</dbReference>
<evidence type="ECO:0000256" key="2">
    <source>
        <dbReference type="ARBA" id="ARBA00006178"/>
    </source>
</evidence>
<keyword evidence="9" id="KW-1185">Reference proteome</keyword>
<dbReference type="EMBL" id="CP000582">
    <property type="protein sequence ID" value="ABO94484.1"/>
    <property type="molecule type" value="Genomic_DNA"/>
</dbReference>